<proteinExistence type="predicted"/>
<gene>
    <name evidence="1" type="ORF">MYCIT1_LOCUS26100</name>
</gene>
<comment type="caution">
    <text evidence="1">The sequence shown here is derived from an EMBL/GenBank/DDBJ whole genome shotgun (WGS) entry which is preliminary data.</text>
</comment>
<dbReference type="Proteomes" id="UP001295794">
    <property type="component" value="Unassembled WGS sequence"/>
</dbReference>
<keyword evidence="2" id="KW-1185">Reference proteome</keyword>
<accession>A0AAD2Q539</accession>
<dbReference type="EMBL" id="CAVNYO010000419">
    <property type="protein sequence ID" value="CAK5277223.1"/>
    <property type="molecule type" value="Genomic_DNA"/>
</dbReference>
<sequence>MPPELVHRLGKRPTGLAELDHARLQIAKRPFNKAILLFVVGQQVVPKRVLDKSPKSSALCTLSHSFLTDLAQNFRVPENDHTVLGTSQSNIQPPRIVQESDALVLVAADTAEDNVVLLPALERIHTRDLDLLVQILLERPVELHVVHDIRPLAFVRRHHANLARHDTRFEELGHDLLHIRRFRPVQKRRPAARDFLLAQVLVEEHRRVGNRPREIDVLAQSFGGRDTVLQSPFVEHVRRELGQTRMHPILHLQADRSIAEHH</sequence>
<organism evidence="1 2">
    <name type="scientific">Mycena citricolor</name>
    <dbReference type="NCBI Taxonomy" id="2018698"/>
    <lineage>
        <taxon>Eukaryota</taxon>
        <taxon>Fungi</taxon>
        <taxon>Dikarya</taxon>
        <taxon>Basidiomycota</taxon>
        <taxon>Agaricomycotina</taxon>
        <taxon>Agaricomycetes</taxon>
        <taxon>Agaricomycetidae</taxon>
        <taxon>Agaricales</taxon>
        <taxon>Marasmiineae</taxon>
        <taxon>Mycenaceae</taxon>
        <taxon>Mycena</taxon>
    </lineage>
</organism>
<reference evidence="1" key="1">
    <citation type="submission" date="2023-11" db="EMBL/GenBank/DDBJ databases">
        <authorList>
            <person name="De Vega J J."/>
            <person name="De Vega J J."/>
        </authorList>
    </citation>
    <scope>NUCLEOTIDE SEQUENCE</scope>
</reference>
<dbReference type="AlphaFoldDB" id="A0AAD2Q539"/>
<protein>
    <submittedName>
        <fullName evidence="1">Uncharacterized protein</fullName>
    </submittedName>
</protein>
<evidence type="ECO:0000313" key="1">
    <source>
        <dbReference type="EMBL" id="CAK5277223.1"/>
    </source>
</evidence>
<name>A0AAD2Q539_9AGAR</name>
<evidence type="ECO:0000313" key="2">
    <source>
        <dbReference type="Proteomes" id="UP001295794"/>
    </source>
</evidence>